<evidence type="ECO:0000313" key="3">
    <source>
        <dbReference type="Proteomes" id="UP000231203"/>
    </source>
</evidence>
<feature type="signal peptide" evidence="1">
    <location>
        <begin position="1"/>
        <end position="25"/>
    </location>
</feature>
<accession>A0A2G6MRV7</accession>
<gene>
    <name evidence="2" type="ORF">CSA25_03345</name>
</gene>
<protein>
    <submittedName>
        <fullName evidence="2">Uncharacterized protein</fullName>
    </submittedName>
</protein>
<keyword evidence="1" id="KW-0732">Signal</keyword>
<dbReference type="Proteomes" id="UP000231203">
    <property type="component" value="Unassembled WGS sequence"/>
</dbReference>
<proteinExistence type="predicted"/>
<reference evidence="2 3" key="1">
    <citation type="submission" date="2017-10" db="EMBL/GenBank/DDBJ databases">
        <title>Novel microbial diversity and functional potential in the marine mammal oral microbiome.</title>
        <authorList>
            <person name="Dudek N.K."/>
            <person name="Sun C.L."/>
            <person name="Burstein D."/>
            <person name="Kantor R.S."/>
            <person name="Aliaga Goltsman D.S."/>
            <person name="Bik E.M."/>
            <person name="Thomas B.C."/>
            <person name="Banfield J.F."/>
            <person name="Relman D.A."/>
        </authorList>
    </citation>
    <scope>NUCLEOTIDE SEQUENCE [LARGE SCALE GENOMIC DNA]</scope>
    <source>
        <strain evidence="2">DOLJORAL78_47_202</strain>
    </source>
</reference>
<sequence>MKPGKLFIIGMIIGTLAAGSSSGMAGQTENDDYWTFTALVQEWSPSNRHMQIDDIGIGAINAIFLDTGNYDESGNAILTRTGTTKIKEGIPVTVEMKTQGKDGLWIAHKVIVYKGKGIKKALKLLPKRQRQAYKSGLN</sequence>
<dbReference type="AlphaFoldDB" id="A0A2G6MRV7"/>
<evidence type="ECO:0000313" key="2">
    <source>
        <dbReference type="EMBL" id="PIE62828.1"/>
    </source>
</evidence>
<comment type="caution">
    <text evidence="2">The sequence shown here is derived from an EMBL/GenBank/DDBJ whole genome shotgun (WGS) entry which is preliminary data.</text>
</comment>
<dbReference type="EMBL" id="PDTI01000028">
    <property type="protein sequence ID" value="PIE62828.1"/>
    <property type="molecule type" value="Genomic_DNA"/>
</dbReference>
<organism evidence="2 3">
    <name type="scientific">Desulfobacter postgatei</name>
    <dbReference type="NCBI Taxonomy" id="2293"/>
    <lineage>
        <taxon>Bacteria</taxon>
        <taxon>Pseudomonadati</taxon>
        <taxon>Thermodesulfobacteriota</taxon>
        <taxon>Desulfobacteria</taxon>
        <taxon>Desulfobacterales</taxon>
        <taxon>Desulfobacteraceae</taxon>
        <taxon>Desulfobacter</taxon>
    </lineage>
</organism>
<feature type="chain" id="PRO_5013842147" evidence="1">
    <location>
        <begin position="26"/>
        <end position="138"/>
    </location>
</feature>
<name>A0A2G6MRV7_9BACT</name>
<evidence type="ECO:0000256" key="1">
    <source>
        <dbReference type="SAM" id="SignalP"/>
    </source>
</evidence>